<proteinExistence type="inferred from homology"/>
<dbReference type="Proteomes" id="UP000249522">
    <property type="component" value="Unassembled WGS sequence"/>
</dbReference>
<dbReference type="PANTHER" id="PTHR37302">
    <property type="entry name" value="SLR1116 PROTEIN"/>
    <property type="match status" value="1"/>
</dbReference>
<evidence type="ECO:0000256" key="1">
    <source>
        <dbReference type="ARBA" id="ARBA00008635"/>
    </source>
</evidence>
<evidence type="ECO:0000313" key="4">
    <source>
        <dbReference type="EMBL" id="PZD97033.1"/>
    </source>
</evidence>
<protein>
    <submittedName>
        <fullName evidence="4">Damage-inducible protein DinB</fullName>
    </submittedName>
</protein>
<dbReference type="Gene3D" id="1.20.120.450">
    <property type="entry name" value="dinb family like domain"/>
    <property type="match status" value="1"/>
</dbReference>
<evidence type="ECO:0000256" key="3">
    <source>
        <dbReference type="PIRSR" id="PIRSR607837-1"/>
    </source>
</evidence>
<reference evidence="4 5" key="1">
    <citation type="submission" date="2018-06" db="EMBL/GenBank/DDBJ databases">
        <title>Paenibacillus imtechensis sp. nov.</title>
        <authorList>
            <person name="Pinnaka A.K."/>
            <person name="Singh H."/>
            <person name="Kaur M."/>
        </authorList>
    </citation>
    <scope>NUCLEOTIDE SEQUENCE [LARGE SCALE GENOMIC DNA]</scope>
    <source>
        <strain evidence="4 5">SMB1</strain>
    </source>
</reference>
<evidence type="ECO:0000256" key="2">
    <source>
        <dbReference type="ARBA" id="ARBA00022723"/>
    </source>
</evidence>
<feature type="binding site" evidence="3">
    <location>
        <position position="156"/>
    </location>
    <ligand>
        <name>a divalent metal cation</name>
        <dbReference type="ChEBI" id="CHEBI:60240"/>
    </ligand>
</feature>
<dbReference type="EMBL" id="QKRB01000032">
    <property type="protein sequence ID" value="PZD97033.1"/>
    <property type="molecule type" value="Genomic_DNA"/>
</dbReference>
<sequence length="187" mass="20856">MAEGQKTGPLNVGEWCALFGMAAEGGGIMRDNGLKGHFIRQFKHVWWADSRIADALASVTGDIPEKALRLYTHVLAAEHIWLLRLTQQDASQAAIWPEHAALSDCRRLLELNKRGYQEYLGELTEASLSDGVAYRNSKGVLFETSAADILAHVCLHGSYHRGQIASYMRLEGHEPANTDYITYVREE</sequence>
<name>A0A2W1LE08_9BACL</name>
<dbReference type="GO" id="GO:0046872">
    <property type="term" value="F:metal ion binding"/>
    <property type="evidence" value="ECO:0007669"/>
    <property type="project" value="UniProtKB-KW"/>
</dbReference>
<dbReference type="InterPro" id="IPR034660">
    <property type="entry name" value="DinB/YfiT-like"/>
</dbReference>
<dbReference type="SUPFAM" id="SSF109854">
    <property type="entry name" value="DinB/YfiT-like putative metalloenzymes"/>
    <property type="match status" value="1"/>
</dbReference>
<keyword evidence="2 3" id="KW-0479">Metal-binding</keyword>
<dbReference type="PANTHER" id="PTHR37302:SF1">
    <property type="entry name" value="PROTEIN DINB"/>
    <property type="match status" value="1"/>
</dbReference>
<comment type="similarity">
    <text evidence="1">Belongs to the DinB family.</text>
</comment>
<dbReference type="Pfam" id="PF05163">
    <property type="entry name" value="DinB"/>
    <property type="match status" value="1"/>
</dbReference>
<dbReference type="OrthoDB" id="9811413at2"/>
<feature type="binding site" evidence="3">
    <location>
        <position position="73"/>
    </location>
    <ligand>
        <name>a divalent metal cation</name>
        <dbReference type="ChEBI" id="CHEBI:60240"/>
    </ligand>
</feature>
<accession>A0A2W1LE08</accession>
<evidence type="ECO:0000313" key="5">
    <source>
        <dbReference type="Proteomes" id="UP000249522"/>
    </source>
</evidence>
<organism evidence="4 5">
    <name type="scientific">Paenibacillus sambharensis</name>
    <dbReference type="NCBI Taxonomy" id="1803190"/>
    <lineage>
        <taxon>Bacteria</taxon>
        <taxon>Bacillati</taxon>
        <taxon>Bacillota</taxon>
        <taxon>Bacilli</taxon>
        <taxon>Bacillales</taxon>
        <taxon>Paenibacillaceae</taxon>
        <taxon>Paenibacillus</taxon>
    </lineage>
</organism>
<feature type="binding site" evidence="3">
    <location>
        <position position="160"/>
    </location>
    <ligand>
        <name>a divalent metal cation</name>
        <dbReference type="ChEBI" id="CHEBI:60240"/>
    </ligand>
</feature>
<gene>
    <name evidence="4" type="ORF">DNH61_04735</name>
</gene>
<dbReference type="InterPro" id="IPR007837">
    <property type="entry name" value="DinB"/>
</dbReference>
<comment type="caution">
    <text evidence="4">The sequence shown here is derived from an EMBL/GenBank/DDBJ whole genome shotgun (WGS) entry which is preliminary data.</text>
</comment>
<dbReference type="AlphaFoldDB" id="A0A2W1LE08"/>
<keyword evidence="5" id="KW-1185">Reference proteome</keyword>